<dbReference type="PANTHER" id="PTHR43849:SF2">
    <property type="entry name" value="BLL3936 PROTEIN"/>
    <property type="match status" value="1"/>
</dbReference>
<feature type="transmembrane region" description="Helical" evidence="1">
    <location>
        <begin position="122"/>
        <end position="145"/>
    </location>
</feature>
<feature type="transmembrane region" description="Helical" evidence="1">
    <location>
        <begin position="65"/>
        <end position="84"/>
    </location>
</feature>
<dbReference type="Proteomes" id="UP001651880">
    <property type="component" value="Unassembled WGS sequence"/>
</dbReference>
<feature type="domain" description="TRAP C4-dicarboxylate transport system permease DctM subunit" evidence="2">
    <location>
        <begin position="108"/>
        <end position="546"/>
    </location>
</feature>
<feature type="transmembrane region" description="Helical" evidence="1">
    <location>
        <begin position="12"/>
        <end position="30"/>
    </location>
</feature>
<feature type="transmembrane region" description="Helical" evidence="1">
    <location>
        <begin position="435"/>
        <end position="465"/>
    </location>
</feature>
<dbReference type="InterPro" id="IPR010656">
    <property type="entry name" value="DctM"/>
</dbReference>
<evidence type="ECO:0000256" key="1">
    <source>
        <dbReference type="SAM" id="Phobius"/>
    </source>
</evidence>
<feature type="transmembrane region" description="Helical" evidence="1">
    <location>
        <begin position="395"/>
        <end position="415"/>
    </location>
</feature>
<feature type="transmembrane region" description="Helical" evidence="1">
    <location>
        <begin position="290"/>
        <end position="309"/>
    </location>
</feature>
<evidence type="ECO:0000259" key="2">
    <source>
        <dbReference type="Pfam" id="PF06808"/>
    </source>
</evidence>
<dbReference type="NCBIfam" id="TIGR02123">
    <property type="entry name" value="TRAP_fused"/>
    <property type="match status" value="1"/>
</dbReference>
<feature type="transmembrane region" description="Helical" evidence="1">
    <location>
        <begin position="547"/>
        <end position="569"/>
    </location>
</feature>
<dbReference type="PANTHER" id="PTHR43849">
    <property type="entry name" value="BLL3936 PROTEIN"/>
    <property type="match status" value="1"/>
</dbReference>
<feature type="transmembrane region" description="Helical" evidence="1">
    <location>
        <begin position="96"/>
        <end position="115"/>
    </location>
</feature>
<keyword evidence="1" id="KW-0472">Membrane</keyword>
<dbReference type="InterPro" id="IPR011853">
    <property type="entry name" value="TRAP_DctM-Dct_fused"/>
</dbReference>
<feature type="transmembrane region" description="Helical" evidence="1">
    <location>
        <begin position="36"/>
        <end position="53"/>
    </location>
</feature>
<accession>A0ABT1NG65</accession>
<evidence type="ECO:0000313" key="3">
    <source>
        <dbReference type="EMBL" id="MCQ1530227.1"/>
    </source>
</evidence>
<keyword evidence="4" id="KW-1185">Reference proteome</keyword>
<feature type="transmembrane region" description="Helical" evidence="1">
    <location>
        <begin position="589"/>
        <end position="612"/>
    </location>
</feature>
<proteinExistence type="predicted"/>
<feature type="transmembrane region" description="Helical" evidence="1">
    <location>
        <begin position="343"/>
        <end position="374"/>
    </location>
</feature>
<organism evidence="3 4">
    <name type="scientific">Lutispora saccharofermentans</name>
    <dbReference type="NCBI Taxonomy" id="3024236"/>
    <lineage>
        <taxon>Bacteria</taxon>
        <taxon>Bacillati</taxon>
        <taxon>Bacillota</taxon>
        <taxon>Clostridia</taxon>
        <taxon>Lutisporales</taxon>
        <taxon>Lutisporaceae</taxon>
        <taxon>Lutispora</taxon>
    </lineage>
</organism>
<reference evidence="3 4" key="1">
    <citation type="submission" date="2021-10" db="EMBL/GenBank/DDBJ databases">
        <title>Lutispora strain m25 sp. nov., a thermophilic, non-spore-forming bacterium isolated from a lab-scale methanogenic bioreactor digesting anaerobic sludge.</title>
        <authorList>
            <person name="El Houari A."/>
            <person name="Mcdonald J."/>
        </authorList>
    </citation>
    <scope>NUCLEOTIDE SEQUENCE [LARGE SCALE GENOMIC DNA]</scope>
    <source>
        <strain evidence="4">m25</strain>
    </source>
</reference>
<feature type="transmembrane region" description="Helical" evidence="1">
    <location>
        <begin position="477"/>
        <end position="501"/>
    </location>
</feature>
<keyword evidence="1" id="KW-0812">Transmembrane</keyword>
<evidence type="ECO:0000313" key="4">
    <source>
        <dbReference type="Proteomes" id="UP001651880"/>
    </source>
</evidence>
<sequence length="628" mass="67423">MAEKDNILNKSIYIIGALMSLFHIITLVFYPLPANIFRTTHLMFVLIMIYLTYSFFSKEGEKQIGIGNILLMLGGLASCIYIAIEMNDMLTRGGIWTTNADIIFGIIAIIVVLEATRRSNGLALPLIAIIFIAYGLLGNYIPGMLGHKGYSIKRIITALYTYDGLFGTALDTAATFVTMFVIFAAFLEKTGAGDVFLELAKGVAGRSRGGPAKIAVIACALFGTISGSAVACVAATGSIIVPLMIKLKYDNLFAGSVISSAAIGAQIMPPVMAAGAFLMAEFLGVPYLEVMRAAIIPALMYFFTIWISIDCKAAKINLKGLSKEEIPSAMAVLKKDWLILMPLVLLIVLLVVFKLSPIACAFYSMVASILVCYLDKERRMGLKKIIDTLAYSAKGIASVACACACAGLVIGIINLTGLGLKISTLIISLSGGKVIFALLLSMVTAIIFGMGLPTTVSYLLCVSVLSPVLIEMGVLPIAAHMFIFYFACLSGITPPVALAAYTGASIAGTKSIPTASESCKLAIIAFFVPYMFVYNPAYLMQGSTPSIIWAIIVGIVTCYAISGFVQGWFIVKLNAILRFGFFAATVFLLWQNVIFDIIGLVVFAALLIILIIQRKRQNKASTLEEVKL</sequence>
<feature type="transmembrane region" description="Helical" evidence="1">
    <location>
        <begin position="521"/>
        <end position="540"/>
    </location>
</feature>
<name>A0ABT1NG65_9FIRM</name>
<gene>
    <name evidence="3" type="ORF">LJD61_11790</name>
</gene>
<dbReference type="Pfam" id="PF06808">
    <property type="entry name" value="DctM"/>
    <property type="match status" value="1"/>
</dbReference>
<protein>
    <submittedName>
        <fullName evidence="3">TRAP transporter fused permease subunit</fullName>
    </submittedName>
</protein>
<feature type="transmembrane region" description="Helical" evidence="1">
    <location>
        <begin position="165"/>
        <end position="187"/>
    </location>
</feature>
<keyword evidence="1" id="KW-1133">Transmembrane helix</keyword>
<comment type="caution">
    <text evidence="3">The sequence shown here is derived from an EMBL/GenBank/DDBJ whole genome shotgun (WGS) entry which is preliminary data.</text>
</comment>
<feature type="transmembrane region" description="Helical" evidence="1">
    <location>
        <begin position="214"/>
        <end position="245"/>
    </location>
</feature>
<dbReference type="RefSeq" id="WP_255227746.1">
    <property type="nucleotide sequence ID" value="NZ_JAJEKE010000010.1"/>
</dbReference>
<dbReference type="EMBL" id="JAJEKE010000010">
    <property type="protein sequence ID" value="MCQ1530227.1"/>
    <property type="molecule type" value="Genomic_DNA"/>
</dbReference>